<feature type="disulfide bond" evidence="11">
    <location>
        <begin position="373"/>
        <end position="388"/>
    </location>
</feature>
<evidence type="ECO:0000256" key="8">
    <source>
        <dbReference type="ARBA" id="ARBA00023157"/>
    </source>
</evidence>
<dbReference type="PRINTS" id="PR00261">
    <property type="entry name" value="LDLRECEPTOR"/>
</dbReference>
<feature type="compositionally biased region" description="Basic residues" evidence="12">
    <location>
        <begin position="572"/>
        <end position="582"/>
    </location>
</feature>
<evidence type="ECO:0000256" key="10">
    <source>
        <dbReference type="ARBA" id="ARBA00037878"/>
    </source>
</evidence>
<dbReference type="SUPFAM" id="SSF49854">
    <property type="entry name" value="Spermadhesin, CUB domain"/>
    <property type="match status" value="1"/>
</dbReference>
<evidence type="ECO:0000256" key="1">
    <source>
        <dbReference type="ARBA" id="ARBA00004167"/>
    </source>
</evidence>
<feature type="signal peptide" evidence="14">
    <location>
        <begin position="1"/>
        <end position="22"/>
    </location>
</feature>
<keyword evidence="5" id="KW-0677">Repeat</keyword>
<dbReference type="PANTHER" id="PTHR24270:SF61">
    <property type="entry name" value="EGF-LIKE DOMAIN-CONTAINING PROTEIN"/>
    <property type="match status" value="1"/>
</dbReference>
<feature type="disulfide bond" evidence="11">
    <location>
        <begin position="414"/>
        <end position="429"/>
    </location>
</feature>
<name>A0AAE0XUB9_9GAST</name>
<dbReference type="InterPro" id="IPR035914">
    <property type="entry name" value="Sperma_CUB_dom_sf"/>
</dbReference>
<feature type="domain" description="CUB" evidence="15">
    <location>
        <begin position="25"/>
        <end position="144"/>
    </location>
</feature>
<dbReference type="Pfam" id="PF00431">
    <property type="entry name" value="CUB"/>
    <property type="match status" value="1"/>
</dbReference>
<keyword evidence="7 13" id="KW-0472">Membrane</keyword>
<keyword evidence="4 13" id="KW-0812">Transmembrane</keyword>
<comment type="caution">
    <text evidence="16">The sequence shown here is derived from an EMBL/GenBank/DDBJ whole genome shotgun (WGS) entry which is preliminary data.</text>
</comment>
<dbReference type="InterPro" id="IPR050685">
    <property type="entry name" value="LDLR"/>
</dbReference>
<feature type="transmembrane region" description="Helical" evidence="13">
    <location>
        <begin position="437"/>
        <end position="459"/>
    </location>
</feature>
<evidence type="ECO:0000256" key="12">
    <source>
        <dbReference type="SAM" id="MobiDB-lite"/>
    </source>
</evidence>
<evidence type="ECO:0000256" key="6">
    <source>
        <dbReference type="ARBA" id="ARBA00022989"/>
    </source>
</evidence>
<proteinExistence type="inferred from homology"/>
<evidence type="ECO:0000313" key="17">
    <source>
        <dbReference type="Proteomes" id="UP001283361"/>
    </source>
</evidence>
<comment type="caution">
    <text evidence="11">Lacks conserved residue(s) required for the propagation of feature annotation.</text>
</comment>
<comment type="similarity">
    <text evidence="2">Belongs to the LDLR family.</text>
</comment>
<feature type="region of interest" description="Disordered" evidence="12">
    <location>
        <begin position="795"/>
        <end position="842"/>
    </location>
</feature>
<dbReference type="GO" id="GO:0006897">
    <property type="term" value="P:endocytosis"/>
    <property type="evidence" value="ECO:0007669"/>
    <property type="project" value="UniProtKB-KW"/>
</dbReference>
<feature type="compositionally biased region" description="Basic and acidic residues" evidence="12">
    <location>
        <begin position="737"/>
        <end position="756"/>
    </location>
</feature>
<feature type="compositionally biased region" description="Basic and acidic residues" evidence="12">
    <location>
        <begin position="807"/>
        <end position="817"/>
    </location>
</feature>
<feature type="compositionally biased region" description="Polar residues" evidence="12">
    <location>
        <begin position="718"/>
        <end position="731"/>
    </location>
</feature>
<dbReference type="CDD" id="cd00112">
    <property type="entry name" value="LDLa"/>
    <property type="match status" value="1"/>
</dbReference>
<dbReference type="InterPro" id="IPR000859">
    <property type="entry name" value="CUB_dom"/>
</dbReference>
<evidence type="ECO:0000259" key="15">
    <source>
        <dbReference type="PROSITE" id="PS01180"/>
    </source>
</evidence>
<keyword evidence="9" id="KW-0168">Coated pit</keyword>
<dbReference type="Pfam" id="PF00057">
    <property type="entry name" value="Ldl_recept_a"/>
    <property type="match status" value="1"/>
</dbReference>
<feature type="compositionally biased region" description="Basic residues" evidence="12">
    <location>
        <begin position="676"/>
        <end position="686"/>
    </location>
</feature>
<dbReference type="AlphaFoldDB" id="A0AAE0XUB9"/>
<accession>A0AAE0XUB9</accession>
<dbReference type="GO" id="GO:0005905">
    <property type="term" value="C:clathrin-coated pit"/>
    <property type="evidence" value="ECO:0007669"/>
    <property type="project" value="UniProtKB-KW"/>
</dbReference>
<dbReference type="InterPro" id="IPR002172">
    <property type="entry name" value="LDrepeatLR_classA_rpt"/>
</dbReference>
<dbReference type="PROSITE" id="PS50068">
    <property type="entry name" value="LDLRA_2"/>
    <property type="match status" value="2"/>
</dbReference>
<evidence type="ECO:0000256" key="3">
    <source>
        <dbReference type="ARBA" id="ARBA00022583"/>
    </source>
</evidence>
<evidence type="ECO:0000313" key="16">
    <source>
        <dbReference type="EMBL" id="KAK3709780.1"/>
    </source>
</evidence>
<evidence type="ECO:0000256" key="14">
    <source>
        <dbReference type="SAM" id="SignalP"/>
    </source>
</evidence>
<dbReference type="SMART" id="SM00192">
    <property type="entry name" value="LDLa"/>
    <property type="match status" value="3"/>
</dbReference>
<feature type="region of interest" description="Disordered" evidence="12">
    <location>
        <begin position="617"/>
        <end position="702"/>
    </location>
</feature>
<dbReference type="EMBL" id="JAWDGP010007653">
    <property type="protein sequence ID" value="KAK3709780.1"/>
    <property type="molecule type" value="Genomic_DNA"/>
</dbReference>
<dbReference type="InterPro" id="IPR036055">
    <property type="entry name" value="LDL_receptor-like_sf"/>
</dbReference>
<dbReference type="InterPro" id="IPR023415">
    <property type="entry name" value="LDLR_class-A_CS"/>
</dbReference>
<evidence type="ECO:0000256" key="11">
    <source>
        <dbReference type="PROSITE-ProRule" id="PRU00124"/>
    </source>
</evidence>
<dbReference type="Proteomes" id="UP001283361">
    <property type="component" value="Unassembled WGS sequence"/>
</dbReference>
<gene>
    <name evidence="16" type="ORF">RRG08_028813</name>
</gene>
<feature type="chain" id="PRO_5042136544" description="CUB domain-containing protein" evidence="14">
    <location>
        <begin position="23"/>
        <end position="842"/>
    </location>
</feature>
<dbReference type="SUPFAM" id="SSF57424">
    <property type="entry name" value="LDL receptor-like module"/>
    <property type="match status" value="1"/>
</dbReference>
<feature type="region of interest" description="Disordered" evidence="12">
    <location>
        <begin position="552"/>
        <end position="599"/>
    </location>
</feature>
<keyword evidence="17" id="KW-1185">Reference proteome</keyword>
<reference evidence="16" key="1">
    <citation type="journal article" date="2023" name="G3 (Bethesda)">
        <title>A reference genome for the long-term kleptoplast-retaining sea slug Elysia crispata morphotype clarki.</title>
        <authorList>
            <person name="Eastman K.E."/>
            <person name="Pendleton A.L."/>
            <person name="Shaikh M.A."/>
            <person name="Suttiyut T."/>
            <person name="Ogas R."/>
            <person name="Tomko P."/>
            <person name="Gavelis G."/>
            <person name="Widhalm J.R."/>
            <person name="Wisecaver J.H."/>
        </authorList>
    </citation>
    <scope>NUCLEOTIDE SEQUENCE</scope>
    <source>
        <strain evidence="16">ECLA1</strain>
    </source>
</reference>
<feature type="compositionally biased region" description="Acidic residues" evidence="12">
    <location>
        <begin position="818"/>
        <end position="834"/>
    </location>
</feature>
<evidence type="ECO:0000256" key="4">
    <source>
        <dbReference type="ARBA" id="ARBA00022692"/>
    </source>
</evidence>
<organism evidence="16 17">
    <name type="scientific">Elysia crispata</name>
    <name type="common">lettuce slug</name>
    <dbReference type="NCBI Taxonomy" id="231223"/>
    <lineage>
        <taxon>Eukaryota</taxon>
        <taxon>Metazoa</taxon>
        <taxon>Spiralia</taxon>
        <taxon>Lophotrochozoa</taxon>
        <taxon>Mollusca</taxon>
        <taxon>Gastropoda</taxon>
        <taxon>Heterobranchia</taxon>
        <taxon>Euthyneura</taxon>
        <taxon>Panpulmonata</taxon>
        <taxon>Sacoglossa</taxon>
        <taxon>Placobranchoidea</taxon>
        <taxon>Plakobranchidae</taxon>
        <taxon>Elysia</taxon>
    </lineage>
</organism>
<evidence type="ECO:0000256" key="13">
    <source>
        <dbReference type="SAM" id="Phobius"/>
    </source>
</evidence>
<feature type="region of interest" description="Disordered" evidence="12">
    <location>
        <begin position="716"/>
        <end position="774"/>
    </location>
</feature>
<keyword evidence="6 13" id="KW-1133">Transmembrane helix</keyword>
<protein>
    <recommendedName>
        <fullName evidence="15">CUB domain-containing protein</fullName>
    </recommendedName>
</protein>
<evidence type="ECO:0000256" key="7">
    <source>
        <dbReference type="ARBA" id="ARBA00023136"/>
    </source>
</evidence>
<evidence type="ECO:0000256" key="5">
    <source>
        <dbReference type="ARBA" id="ARBA00022737"/>
    </source>
</evidence>
<sequence length="842" mass="94525">MDTIGSFCLLAILSTLMIYPEAEECQKFIALKEKTVLQSPNFPFHYPPNMCILWFYSGEANYEFVLRILDLDLPGKMGACSHSNDVLMMIGPAQKNILCGKLRKALQPEYRVRLTEQRKRVYIIFNSTSNPQKGTGFRAEYFIRKYNYSSTPVVTSTVQPSNDKDQESKLTTQPWSWNRQIPRQCYYRLTSTSSGHIPQNVINETTVHECLGSMTWLVVAPKPKIPLSNAARIFEVDVKSCPRQLMNPQDLLEVFDGRNVSMPLLISCSKYGRNVIGSHSTNTDSFFVQYKLQHSSSRDLFGLRFRMKAQCFQGFVSCGDEDACYHPSGRCNGTRECSLRGRDELNCGSTQCPLGKYSCDMNSQHCYEEKDRCNGRGTCTNYKDEMNCDPSNCNPKKGLFLCNNSRCIYEKWRCDGTSDCADNSDESGCGSLMTPRVIVAAVVGSLICSLLLVVALGCARKLFRLPRLQSSGGTSPGGSCCAAHGRHDSPLTRQLAEMFRQRAPPPPYHEAMLTSRPYHEMLRELVDERPGNTSIENARELVRDGVGLFRPLRRRESDPGSSGVVCTSQRQSSRRSRGRRQHREVNQHGPSFHTADNRNTGFIEVGSLTLLCGGLAQEESNEDHQGGNIEPPPYSVSDPVNAGSLEATETAGFSSGENNSEDSDDGIVEREEGMHLRRQRKARRSRSSCLEGRAAVPSSGVPCLEMSQDTWRRDHRVQISSSQSVHLQRSTLLPREVNGDDCNRIDEENYKRENETPHASLSIRSSHGLEPSMSFQRDNQECEHVLRLVEEDSDSDCILMGEDNADDKDKEEDNLNEKDEEMDPIFEEDSDDSDTACLLSTV</sequence>
<comment type="subcellular location">
    <subcellularLocation>
        <location evidence="10">Membrane</location>
        <location evidence="10">Coated pit</location>
    </subcellularLocation>
    <subcellularLocation>
        <location evidence="1">Membrane</location>
        <topology evidence="1">Single-pass membrane protein</topology>
    </subcellularLocation>
</comment>
<dbReference type="PROSITE" id="PS01209">
    <property type="entry name" value="LDLRA_1"/>
    <property type="match status" value="1"/>
</dbReference>
<dbReference type="GO" id="GO:0005886">
    <property type="term" value="C:plasma membrane"/>
    <property type="evidence" value="ECO:0007669"/>
    <property type="project" value="TreeGrafter"/>
</dbReference>
<dbReference type="Gene3D" id="4.10.400.10">
    <property type="entry name" value="Low-density Lipoprotein Receptor"/>
    <property type="match status" value="2"/>
</dbReference>
<feature type="disulfide bond" evidence="11">
    <location>
        <begin position="402"/>
        <end position="420"/>
    </location>
</feature>
<keyword evidence="3" id="KW-0254">Endocytosis</keyword>
<keyword evidence="14" id="KW-0732">Signal</keyword>
<dbReference type="PROSITE" id="PS01180">
    <property type="entry name" value="CUB"/>
    <property type="match status" value="1"/>
</dbReference>
<evidence type="ECO:0000256" key="2">
    <source>
        <dbReference type="ARBA" id="ARBA00009939"/>
    </source>
</evidence>
<dbReference type="Gene3D" id="2.60.120.290">
    <property type="entry name" value="Spermadhesin, CUB domain"/>
    <property type="match status" value="1"/>
</dbReference>
<dbReference type="PANTHER" id="PTHR24270">
    <property type="entry name" value="LOW-DENSITY LIPOPROTEIN RECEPTOR-RELATED"/>
    <property type="match status" value="1"/>
</dbReference>
<evidence type="ECO:0000256" key="9">
    <source>
        <dbReference type="ARBA" id="ARBA00023176"/>
    </source>
</evidence>
<keyword evidence="8 11" id="KW-1015">Disulfide bond</keyword>